<keyword evidence="2" id="KW-1185">Reference proteome</keyword>
<reference evidence="1" key="1">
    <citation type="journal article" date="2020" name="New Phytol.">
        <title>Comparative genomics reveals dynamic genome evolution in host specialist ectomycorrhizal fungi.</title>
        <authorList>
            <person name="Lofgren L.A."/>
            <person name="Nguyen N.H."/>
            <person name="Vilgalys R."/>
            <person name="Ruytinx J."/>
            <person name="Liao H.L."/>
            <person name="Branco S."/>
            <person name="Kuo A."/>
            <person name="LaButti K."/>
            <person name="Lipzen A."/>
            <person name="Andreopoulos W."/>
            <person name="Pangilinan J."/>
            <person name="Riley R."/>
            <person name="Hundley H."/>
            <person name="Na H."/>
            <person name="Barry K."/>
            <person name="Grigoriev I.V."/>
            <person name="Stajich J.E."/>
            <person name="Kennedy P.G."/>
        </authorList>
    </citation>
    <scope>NUCLEOTIDE SEQUENCE</scope>
    <source>
        <strain evidence="1">S12</strain>
    </source>
</reference>
<evidence type="ECO:0000313" key="2">
    <source>
        <dbReference type="Proteomes" id="UP000719766"/>
    </source>
</evidence>
<dbReference type="EMBL" id="JABBWE010000071">
    <property type="protein sequence ID" value="KAG1788106.1"/>
    <property type="molecule type" value="Genomic_DNA"/>
</dbReference>
<comment type="caution">
    <text evidence="1">The sequence shown here is derived from an EMBL/GenBank/DDBJ whole genome shotgun (WGS) entry which is preliminary data.</text>
</comment>
<dbReference type="AlphaFoldDB" id="A0A9P7AF33"/>
<accession>A0A9P7AF33</accession>
<organism evidence="1 2">
    <name type="scientific">Suillus plorans</name>
    <dbReference type="NCBI Taxonomy" id="116603"/>
    <lineage>
        <taxon>Eukaryota</taxon>
        <taxon>Fungi</taxon>
        <taxon>Dikarya</taxon>
        <taxon>Basidiomycota</taxon>
        <taxon>Agaricomycotina</taxon>
        <taxon>Agaricomycetes</taxon>
        <taxon>Agaricomycetidae</taxon>
        <taxon>Boletales</taxon>
        <taxon>Suillineae</taxon>
        <taxon>Suillaceae</taxon>
        <taxon>Suillus</taxon>
    </lineage>
</organism>
<sequence length="157" mass="17723">MVAIPSTPIDHIYSTENHMFSHEPVGRTYHRAFFYATGCSEAVLTYVPQDADGFVRAHMWIGAGQYSSDHSMCSSILPVHGFPGATHSLFVDAYSVLYYLRHSSLPRNQAIAVDHTHHCDLQWSGDVLVIKHIGHNFHTYQSMTYDEKALVDAILTW</sequence>
<dbReference type="RefSeq" id="XP_041155383.1">
    <property type="nucleotide sequence ID" value="XM_041307376.1"/>
</dbReference>
<gene>
    <name evidence="1" type="ORF">HD556DRAFT_1448090</name>
</gene>
<name>A0A9P7AF33_9AGAM</name>
<dbReference type="GeneID" id="64601140"/>
<dbReference type="OrthoDB" id="2675273at2759"/>
<evidence type="ECO:0000313" key="1">
    <source>
        <dbReference type="EMBL" id="KAG1788106.1"/>
    </source>
</evidence>
<proteinExistence type="predicted"/>
<dbReference type="Proteomes" id="UP000719766">
    <property type="component" value="Unassembled WGS sequence"/>
</dbReference>
<protein>
    <submittedName>
        <fullName evidence="1">Uncharacterized protein</fullName>
    </submittedName>
</protein>